<dbReference type="Proteomes" id="UP001500443">
    <property type="component" value="Unassembled WGS sequence"/>
</dbReference>
<keyword evidence="2" id="KW-0732">Signal</keyword>
<sequence>MKGKKRWTRAGVALAAGAAAVAFTGACDAVSKAIDCAQLATEVAADADRLQEAVSGAGEDPQAAADALDEIERSLNDFGDKTDDGDVGKAVDDMQRAVDNAQQAADRGEVPDFQPVGDAAGELTNVCSP</sequence>
<dbReference type="RefSeq" id="WP_344288870.1">
    <property type="nucleotide sequence ID" value="NZ_BAAAPF010000023.1"/>
</dbReference>
<evidence type="ECO:0008006" key="5">
    <source>
        <dbReference type="Google" id="ProtNLM"/>
    </source>
</evidence>
<evidence type="ECO:0000256" key="1">
    <source>
        <dbReference type="SAM" id="MobiDB-lite"/>
    </source>
</evidence>
<evidence type="ECO:0000256" key="2">
    <source>
        <dbReference type="SAM" id="SignalP"/>
    </source>
</evidence>
<gene>
    <name evidence="3" type="ORF">GCM10009802_13620</name>
</gene>
<protein>
    <recommendedName>
        <fullName evidence="5">Secreted protein</fullName>
    </recommendedName>
</protein>
<name>A0ABN2XP10_9ACTN</name>
<comment type="caution">
    <text evidence="3">The sequence shown here is derived from an EMBL/GenBank/DDBJ whole genome shotgun (WGS) entry which is preliminary data.</text>
</comment>
<feature type="region of interest" description="Disordered" evidence="1">
    <location>
        <begin position="101"/>
        <end position="129"/>
    </location>
</feature>
<keyword evidence="4" id="KW-1185">Reference proteome</keyword>
<proteinExistence type="predicted"/>
<dbReference type="EMBL" id="BAAAPF010000023">
    <property type="protein sequence ID" value="GAA2114333.1"/>
    <property type="molecule type" value="Genomic_DNA"/>
</dbReference>
<feature type="chain" id="PRO_5045154337" description="Secreted protein" evidence="2">
    <location>
        <begin position="30"/>
        <end position="129"/>
    </location>
</feature>
<evidence type="ECO:0000313" key="4">
    <source>
        <dbReference type="Proteomes" id="UP001500443"/>
    </source>
</evidence>
<reference evidence="3 4" key="1">
    <citation type="journal article" date="2019" name="Int. J. Syst. Evol. Microbiol.">
        <title>The Global Catalogue of Microorganisms (GCM) 10K type strain sequencing project: providing services to taxonomists for standard genome sequencing and annotation.</title>
        <authorList>
            <consortium name="The Broad Institute Genomics Platform"/>
            <consortium name="The Broad Institute Genome Sequencing Center for Infectious Disease"/>
            <person name="Wu L."/>
            <person name="Ma J."/>
        </authorList>
    </citation>
    <scope>NUCLEOTIDE SEQUENCE [LARGE SCALE GENOMIC DNA]</scope>
    <source>
        <strain evidence="3 4">JCM 15481</strain>
    </source>
</reference>
<accession>A0ABN2XP10</accession>
<organism evidence="3 4">
    <name type="scientific">Streptomyces synnematoformans</name>
    <dbReference type="NCBI Taxonomy" id="415721"/>
    <lineage>
        <taxon>Bacteria</taxon>
        <taxon>Bacillati</taxon>
        <taxon>Actinomycetota</taxon>
        <taxon>Actinomycetes</taxon>
        <taxon>Kitasatosporales</taxon>
        <taxon>Streptomycetaceae</taxon>
        <taxon>Streptomyces</taxon>
    </lineage>
</organism>
<evidence type="ECO:0000313" key="3">
    <source>
        <dbReference type="EMBL" id="GAA2114333.1"/>
    </source>
</evidence>
<feature type="signal peptide" evidence="2">
    <location>
        <begin position="1"/>
        <end position="29"/>
    </location>
</feature>
<dbReference type="PROSITE" id="PS51257">
    <property type="entry name" value="PROKAR_LIPOPROTEIN"/>
    <property type="match status" value="1"/>
</dbReference>